<protein>
    <submittedName>
        <fullName evidence="1">Uncharacterized protein</fullName>
    </submittedName>
</protein>
<dbReference type="Proteomes" id="UP000305067">
    <property type="component" value="Unassembled WGS sequence"/>
</dbReference>
<accession>A0A5C3R0U0</accession>
<dbReference type="AlphaFoldDB" id="A0A5C3R0U0"/>
<sequence>MRRFEGHPISVKYMAEAGLASLSRLEASIIRVPDILMGISPRWALEEMFQALQGSSVSLSSLVYLTLDAEFHDIEWAGSDGFRHPSWDSERPHLSEVMACPCELWGDTLQSWGLSGARHRYASGNVYRWRPHEQRMLRGFSRLTDVYLNTPDGALHETLAIRIAELGIGLPTLRRMVCVSGRGEWDVRRVIETSRICVVSVNVIYSVQSTGTITQ</sequence>
<keyword evidence="2" id="KW-1185">Reference proteome</keyword>
<reference evidence="1 2" key="1">
    <citation type="journal article" date="2019" name="Nat. Ecol. Evol.">
        <title>Megaphylogeny resolves global patterns of mushroom evolution.</title>
        <authorList>
            <person name="Varga T."/>
            <person name="Krizsan K."/>
            <person name="Foldi C."/>
            <person name="Dima B."/>
            <person name="Sanchez-Garcia M."/>
            <person name="Sanchez-Ramirez S."/>
            <person name="Szollosi G.J."/>
            <person name="Szarkandi J.G."/>
            <person name="Papp V."/>
            <person name="Albert L."/>
            <person name="Andreopoulos W."/>
            <person name="Angelini C."/>
            <person name="Antonin V."/>
            <person name="Barry K.W."/>
            <person name="Bougher N.L."/>
            <person name="Buchanan P."/>
            <person name="Buyck B."/>
            <person name="Bense V."/>
            <person name="Catcheside P."/>
            <person name="Chovatia M."/>
            <person name="Cooper J."/>
            <person name="Damon W."/>
            <person name="Desjardin D."/>
            <person name="Finy P."/>
            <person name="Geml J."/>
            <person name="Haridas S."/>
            <person name="Hughes K."/>
            <person name="Justo A."/>
            <person name="Karasinski D."/>
            <person name="Kautmanova I."/>
            <person name="Kiss B."/>
            <person name="Kocsube S."/>
            <person name="Kotiranta H."/>
            <person name="LaButti K.M."/>
            <person name="Lechner B.E."/>
            <person name="Liimatainen K."/>
            <person name="Lipzen A."/>
            <person name="Lukacs Z."/>
            <person name="Mihaltcheva S."/>
            <person name="Morgado L.N."/>
            <person name="Niskanen T."/>
            <person name="Noordeloos M.E."/>
            <person name="Ohm R.A."/>
            <person name="Ortiz-Santana B."/>
            <person name="Ovrebo C."/>
            <person name="Racz N."/>
            <person name="Riley R."/>
            <person name="Savchenko A."/>
            <person name="Shiryaev A."/>
            <person name="Soop K."/>
            <person name="Spirin V."/>
            <person name="Szebenyi C."/>
            <person name="Tomsovsky M."/>
            <person name="Tulloss R.E."/>
            <person name="Uehling J."/>
            <person name="Grigoriev I.V."/>
            <person name="Vagvolgyi C."/>
            <person name="Papp T."/>
            <person name="Martin F.M."/>
            <person name="Miettinen O."/>
            <person name="Hibbett D.S."/>
            <person name="Nagy L.G."/>
        </authorList>
    </citation>
    <scope>NUCLEOTIDE SEQUENCE [LARGE SCALE GENOMIC DNA]</scope>
    <source>
        <strain evidence="1 2">CBS 309.79</strain>
    </source>
</reference>
<name>A0A5C3R0U0_9AGAR</name>
<evidence type="ECO:0000313" key="2">
    <source>
        <dbReference type="Proteomes" id="UP000305067"/>
    </source>
</evidence>
<gene>
    <name evidence="1" type="ORF">BDV98DRAFT_652669</name>
</gene>
<dbReference type="EMBL" id="ML178814">
    <property type="protein sequence ID" value="TFL07825.1"/>
    <property type="molecule type" value="Genomic_DNA"/>
</dbReference>
<proteinExistence type="predicted"/>
<evidence type="ECO:0000313" key="1">
    <source>
        <dbReference type="EMBL" id="TFL07825.1"/>
    </source>
</evidence>
<organism evidence="1 2">
    <name type="scientific">Pterulicium gracile</name>
    <dbReference type="NCBI Taxonomy" id="1884261"/>
    <lineage>
        <taxon>Eukaryota</taxon>
        <taxon>Fungi</taxon>
        <taxon>Dikarya</taxon>
        <taxon>Basidiomycota</taxon>
        <taxon>Agaricomycotina</taxon>
        <taxon>Agaricomycetes</taxon>
        <taxon>Agaricomycetidae</taxon>
        <taxon>Agaricales</taxon>
        <taxon>Pleurotineae</taxon>
        <taxon>Pterulaceae</taxon>
        <taxon>Pterulicium</taxon>
    </lineage>
</organism>